<gene>
    <name evidence="1" type="ORF">OJAV_G00188670</name>
</gene>
<sequence length="110" mass="12179">MSLRKFQTSEPKILRFSGETTELTDMKPVILTVLVLLLVSQNEALKCYCENTVVCDGPVHECKPEETVCLATALLQVGRYFRRCAEPSACSNLNVPGVAYSTCCRTDLCN</sequence>
<dbReference type="InterPro" id="IPR045860">
    <property type="entry name" value="Snake_toxin-like_sf"/>
</dbReference>
<dbReference type="Gene3D" id="2.10.60.10">
    <property type="entry name" value="CD59"/>
    <property type="match status" value="1"/>
</dbReference>
<dbReference type="SUPFAM" id="SSF57302">
    <property type="entry name" value="Snake toxin-like"/>
    <property type="match status" value="1"/>
</dbReference>
<protein>
    <recommendedName>
        <fullName evidence="3">UPAR/Ly6 domain-containing protein</fullName>
    </recommendedName>
</protein>
<dbReference type="EMBL" id="CM012455">
    <property type="protein sequence ID" value="RVE59441.1"/>
    <property type="molecule type" value="Genomic_DNA"/>
</dbReference>
<proteinExistence type="predicted"/>
<keyword evidence="2" id="KW-1185">Reference proteome</keyword>
<evidence type="ECO:0000313" key="2">
    <source>
        <dbReference type="Proteomes" id="UP000283210"/>
    </source>
</evidence>
<name>A0A437CAQ6_ORYJA</name>
<organism evidence="1 2">
    <name type="scientific">Oryzias javanicus</name>
    <name type="common">Javanese ricefish</name>
    <name type="synonym">Aplocheilus javanicus</name>
    <dbReference type="NCBI Taxonomy" id="123683"/>
    <lineage>
        <taxon>Eukaryota</taxon>
        <taxon>Metazoa</taxon>
        <taxon>Chordata</taxon>
        <taxon>Craniata</taxon>
        <taxon>Vertebrata</taxon>
        <taxon>Euteleostomi</taxon>
        <taxon>Actinopterygii</taxon>
        <taxon>Neopterygii</taxon>
        <taxon>Teleostei</taxon>
        <taxon>Neoteleostei</taxon>
        <taxon>Acanthomorphata</taxon>
        <taxon>Ovalentaria</taxon>
        <taxon>Atherinomorphae</taxon>
        <taxon>Beloniformes</taxon>
        <taxon>Adrianichthyidae</taxon>
        <taxon>Oryziinae</taxon>
        <taxon>Oryzias</taxon>
    </lineage>
</organism>
<reference evidence="1 2" key="2">
    <citation type="submission" date="2019-01" db="EMBL/GenBank/DDBJ databases">
        <title>A chromosome length genome reference of the Java medaka (oryzias javanicus).</title>
        <authorList>
            <person name="Herpin A."/>
            <person name="Takehana Y."/>
            <person name="Naruse K."/>
            <person name="Ansai S."/>
            <person name="Kawaguchi M."/>
        </authorList>
    </citation>
    <scope>NUCLEOTIDE SEQUENCE [LARGE SCALE GENOMIC DNA]</scope>
    <source>
        <strain evidence="1">RS831</strain>
        <tissue evidence="1">Whole body</tissue>
    </source>
</reference>
<dbReference type="Proteomes" id="UP000283210">
    <property type="component" value="Chromosome 19"/>
</dbReference>
<evidence type="ECO:0008006" key="3">
    <source>
        <dbReference type="Google" id="ProtNLM"/>
    </source>
</evidence>
<dbReference type="AlphaFoldDB" id="A0A437CAQ6"/>
<reference evidence="1 2" key="1">
    <citation type="submission" date="2018-11" db="EMBL/GenBank/DDBJ databases">
        <authorList>
            <person name="Lopez-Roques C."/>
            <person name="Donnadieu C."/>
            <person name="Bouchez O."/>
            <person name="Klopp C."/>
            <person name="Cabau C."/>
            <person name="Zahm M."/>
        </authorList>
    </citation>
    <scope>NUCLEOTIDE SEQUENCE [LARGE SCALE GENOMIC DNA]</scope>
    <source>
        <strain evidence="1">RS831</strain>
        <tissue evidence="1">Whole body</tissue>
    </source>
</reference>
<evidence type="ECO:0000313" key="1">
    <source>
        <dbReference type="EMBL" id="RVE59441.1"/>
    </source>
</evidence>
<accession>A0A437CAQ6</accession>